<dbReference type="Proteomes" id="UP000094444">
    <property type="component" value="Unassembled WGS sequence"/>
</dbReference>
<name>A0A2P5HT81_DIAHE</name>
<accession>A0A2P5HT81</accession>
<dbReference type="EMBL" id="MAVT02000795">
    <property type="protein sequence ID" value="POS73457.1"/>
    <property type="molecule type" value="Genomic_DNA"/>
</dbReference>
<evidence type="ECO:0000313" key="2">
    <source>
        <dbReference type="EMBL" id="POS73457.1"/>
    </source>
</evidence>
<dbReference type="AlphaFoldDB" id="A0A2P5HT81"/>
<evidence type="ECO:0000313" key="3">
    <source>
        <dbReference type="Proteomes" id="UP000094444"/>
    </source>
</evidence>
<reference evidence="2" key="1">
    <citation type="submission" date="2017-09" db="EMBL/GenBank/DDBJ databases">
        <title>Polyketide synthases of a Diaporthe helianthi virulent isolate.</title>
        <authorList>
            <person name="Baroncelli R."/>
        </authorList>
    </citation>
    <scope>NUCLEOTIDE SEQUENCE [LARGE SCALE GENOMIC DNA]</scope>
    <source>
        <strain evidence="2">7/96</strain>
    </source>
</reference>
<organism evidence="2 3">
    <name type="scientific">Diaporthe helianthi</name>
    <dbReference type="NCBI Taxonomy" id="158607"/>
    <lineage>
        <taxon>Eukaryota</taxon>
        <taxon>Fungi</taxon>
        <taxon>Dikarya</taxon>
        <taxon>Ascomycota</taxon>
        <taxon>Pezizomycotina</taxon>
        <taxon>Sordariomycetes</taxon>
        <taxon>Sordariomycetidae</taxon>
        <taxon>Diaporthales</taxon>
        <taxon>Diaporthaceae</taxon>
        <taxon>Diaporthe</taxon>
    </lineage>
</organism>
<evidence type="ECO:0000256" key="1">
    <source>
        <dbReference type="SAM" id="MobiDB-lite"/>
    </source>
</evidence>
<keyword evidence="3" id="KW-1185">Reference proteome</keyword>
<sequence length="99" mass="10533">MNNPIPEARLGPSCPPSCPVSHAHAVESVAGVGFGGNRACEIIIRKLGTLGAQRELREQVSMNSMLRPRPSLLPQPGSTMTPRLHGNPLAALPYCVHCN</sequence>
<protein>
    <submittedName>
        <fullName evidence="2">Uncharacterized protein</fullName>
    </submittedName>
</protein>
<comment type="caution">
    <text evidence="2">The sequence shown here is derived from an EMBL/GenBank/DDBJ whole genome shotgun (WGS) entry which is preliminary data.</text>
</comment>
<dbReference type="OrthoDB" id="10520174at2759"/>
<feature type="region of interest" description="Disordered" evidence="1">
    <location>
        <begin position="61"/>
        <end position="84"/>
    </location>
</feature>
<gene>
    <name evidence="2" type="ORF">DHEL01_v208149</name>
</gene>
<dbReference type="InParanoid" id="A0A2P5HT81"/>
<proteinExistence type="predicted"/>